<evidence type="ECO:0000313" key="13">
    <source>
        <dbReference type="Proteomes" id="UP000008068"/>
    </source>
</evidence>
<dbReference type="GO" id="GO:0008270">
    <property type="term" value="F:zinc ion binding"/>
    <property type="evidence" value="ECO:0007669"/>
    <property type="project" value="UniProtKB-KW"/>
</dbReference>
<dbReference type="EMBL" id="GL380200">
    <property type="protein sequence ID" value="EGT50219.1"/>
    <property type="molecule type" value="Genomic_DNA"/>
</dbReference>
<keyword evidence="13" id="KW-1185">Reference proteome</keyword>
<dbReference type="FunCoup" id="G0PB42">
    <property type="interactions" value="12"/>
</dbReference>
<feature type="domain" description="C2H2-type" evidence="11">
    <location>
        <begin position="103"/>
        <end position="130"/>
    </location>
</feature>
<dbReference type="SUPFAM" id="SSF57667">
    <property type="entry name" value="beta-beta-alpha zinc fingers"/>
    <property type="match status" value="3"/>
</dbReference>
<evidence type="ECO:0000256" key="2">
    <source>
        <dbReference type="ARBA" id="ARBA00022723"/>
    </source>
</evidence>
<dbReference type="GO" id="GO:0001228">
    <property type="term" value="F:DNA-binding transcription activator activity, RNA polymerase II-specific"/>
    <property type="evidence" value="ECO:0007669"/>
    <property type="project" value="TreeGrafter"/>
</dbReference>
<evidence type="ECO:0000256" key="10">
    <source>
        <dbReference type="PROSITE-ProRule" id="PRU00042"/>
    </source>
</evidence>
<dbReference type="PANTHER" id="PTHR24376">
    <property type="entry name" value="ZINC FINGER PROTEIN"/>
    <property type="match status" value="1"/>
</dbReference>
<evidence type="ECO:0000256" key="7">
    <source>
        <dbReference type="ARBA" id="ARBA00023125"/>
    </source>
</evidence>
<dbReference type="Gene3D" id="3.30.160.60">
    <property type="entry name" value="Classic Zinc Finger"/>
    <property type="match status" value="3"/>
</dbReference>
<dbReference type="FunFam" id="3.30.160.60:FF:001228">
    <property type="entry name" value="Zinc finger protein 236"/>
    <property type="match status" value="1"/>
</dbReference>
<evidence type="ECO:0000259" key="11">
    <source>
        <dbReference type="PROSITE" id="PS50157"/>
    </source>
</evidence>
<evidence type="ECO:0000256" key="6">
    <source>
        <dbReference type="ARBA" id="ARBA00023015"/>
    </source>
</evidence>
<dbReference type="GO" id="GO:0000978">
    <property type="term" value="F:RNA polymerase II cis-regulatory region sequence-specific DNA binding"/>
    <property type="evidence" value="ECO:0007669"/>
    <property type="project" value="TreeGrafter"/>
</dbReference>
<comment type="subcellular location">
    <subcellularLocation>
        <location evidence="1">Nucleus</location>
    </subcellularLocation>
</comment>
<keyword evidence="8" id="KW-0804">Transcription</keyword>
<organism evidence="13">
    <name type="scientific">Caenorhabditis brenneri</name>
    <name type="common">Nematode worm</name>
    <dbReference type="NCBI Taxonomy" id="135651"/>
    <lineage>
        <taxon>Eukaryota</taxon>
        <taxon>Metazoa</taxon>
        <taxon>Ecdysozoa</taxon>
        <taxon>Nematoda</taxon>
        <taxon>Chromadorea</taxon>
        <taxon>Rhabditida</taxon>
        <taxon>Rhabditina</taxon>
        <taxon>Rhabditomorpha</taxon>
        <taxon>Rhabditoidea</taxon>
        <taxon>Rhabditidae</taxon>
        <taxon>Peloderinae</taxon>
        <taxon>Caenorhabditis</taxon>
    </lineage>
</organism>
<feature type="domain" description="C2H2-type" evidence="11">
    <location>
        <begin position="4"/>
        <end position="32"/>
    </location>
</feature>
<dbReference type="PROSITE" id="PS00028">
    <property type="entry name" value="ZINC_FINGER_C2H2_1"/>
    <property type="match status" value="4"/>
</dbReference>
<evidence type="ECO:0000256" key="8">
    <source>
        <dbReference type="ARBA" id="ARBA00023163"/>
    </source>
</evidence>
<proteinExistence type="predicted"/>
<reference evidence="13" key="1">
    <citation type="submission" date="2011-07" db="EMBL/GenBank/DDBJ databases">
        <authorList>
            <consortium name="Caenorhabditis brenneri Sequencing and Analysis Consortium"/>
            <person name="Wilson R.K."/>
        </authorList>
    </citation>
    <scope>NUCLEOTIDE SEQUENCE [LARGE SCALE GENOMIC DNA]</scope>
    <source>
        <strain evidence="13">PB2801</strain>
    </source>
</reference>
<feature type="domain" description="C2H2-type" evidence="11">
    <location>
        <begin position="69"/>
        <end position="97"/>
    </location>
</feature>
<evidence type="ECO:0000256" key="4">
    <source>
        <dbReference type="ARBA" id="ARBA00022771"/>
    </source>
</evidence>
<dbReference type="InterPro" id="IPR036236">
    <property type="entry name" value="Znf_C2H2_sf"/>
</dbReference>
<keyword evidence="6" id="KW-0805">Transcription regulation</keyword>
<dbReference type="PROSITE" id="PS50157">
    <property type="entry name" value="ZINC_FINGER_C2H2_2"/>
    <property type="match status" value="5"/>
</dbReference>
<dbReference type="GO" id="GO:0005634">
    <property type="term" value="C:nucleus"/>
    <property type="evidence" value="ECO:0007669"/>
    <property type="project" value="UniProtKB-SubCell"/>
</dbReference>
<evidence type="ECO:0000256" key="1">
    <source>
        <dbReference type="ARBA" id="ARBA00004123"/>
    </source>
</evidence>
<keyword evidence="7" id="KW-0238">DNA-binding</keyword>
<dbReference type="Pfam" id="PF00096">
    <property type="entry name" value="zf-C2H2"/>
    <property type="match status" value="1"/>
</dbReference>
<accession>G0PB42</accession>
<keyword evidence="3" id="KW-0677">Repeat</keyword>
<name>G0PB42_CAEBE</name>
<evidence type="ECO:0000256" key="3">
    <source>
        <dbReference type="ARBA" id="ARBA00022737"/>
    </source>
</evidence>
<dbReference type="InterPro" id="IPR013087">
    <property type="entry name" value="Znf_C2H2_type"/>
</dbReference>
<keyword evidence="4 10" id="KW-0863">Zinc-finger</keyword>
<sequence>MVQHKCKECGSTFKKSRYLLKHEIRMHKTPKKPREPSGQPFKCSMCDKVFTRVSHLQRHQMIHLNVRNYACCFCDEKFVQKAHLTRHVTRIHADDAGIEVKWIACNKCGHLFKTPYEVKVHKRVREREREKTVIKTRRSLQTVHELHRCKKCKKVIEAGNDGLRQHHIRCRNKEKVCEHCQASFDRPADLAVHQISCLKKVAFMCTPCSSFFKQRVELDRHIKKFHFRSIKCSKCEYISEAPLQNSRHVLECQKLVICGYCNEKNPDKDHIEQFHWKKLKRAVPRRVAEKVKKKEKAVEKDIPSTSDAVETEEITEEDGDFTGFLDDIKVRDDGSFYGFQEDRESENEHEDRLHDEDSLFEFPETSNSQLDFSSTAFDEEDDTPEDYLTFSICPKDADLSFHLRGKLPEPLVALFPELENTSIILLNTEISSPCRMTVRVPVFIPKSCEKEAEMRKWLETKIILEDEK</sequence>
<dbReference type="SMART" id="SM00355">
    <property type="entry name" value="ZnF_C2H2"/>
    <property type="match status" value="6"/>
</dbReference>
<feature type="domain" description="C2H2-type" evidence="11">
    <location>
        <begin position="41"/>
        <end position="68"/>
    </location>
</feature>
<keyword evidence="5" id="KW-0862">Zinc</keyword>
<feature type="domain" description="C2H2-type" evidence="11">
    <location>
        <begin position="203"/>
        <end position="226"/>
    </location>
</feature>
<dbReference type="HOGENOM" id="CLU_054839_0_0_1"/>
<dbReference type="PANTHER" id="PTHR24376:SF235">
    <property type="entry name" value="C2H2-TYPE DOMAIN-CONTAINING PROTEIN"/>
    <property type="match status" value="1"/>
</dbReference>
<evidence type="ECO:0000256" key="9">
    <source>
        <dbReference type="ARBA" id="ARBA00023242"/>
    </source>
</evidence>
<keyword evidence="2" id="KW-0479">Metal-binding</keyword>
<gene>
    <name evidence="12" type="ORF">CAEBREN_06653</name>
</gene>
<keyword evidence="9" id="KW-0539">Nucleus</keyword>
<protein>
    <recommendedName>
        <fullName evidence="11">C2H2-type domain-containing protein</fullName>
    </recommendedName>
</protein>
<evidence type="ECO:0000313" key="12">
    <source>
        <dbReference type="EMBL" id="EGT50219.1"/>
    </source>
</evidence>
<dbReference type="OrthoDB" id="6020621at2759"/>
<dbReference type="AlphaFoldDB" id="G0PB42"/>
<dbReference type="InParanoid" id="G0PB42"/>
<evidence type="ECO:0000256" key="5">
    <source>
        <dbReference type="ARBA" id="ARBA00022833"/>
    </source>
</evidence>
<dbReference type="STRING" id="135651.G0PB42"/>
<dbReference type="Proteomes" id="UP000008068">
    <property type="component" value="Unassembled WGS sequence"/>
</dbReference>
<dbReference type="eggNOG" id="KOG1721">
    <property type="taxonomic scope" value="Eukaryota"/>
</dbReference>
<dbReference type="OMA" id="MCDKVFP"/>